<feature type="region of interest" description="Disordered" evidence="1">
    <location>
        <begin position="139"/>
        <end position="169"/>
    </location>
</feature>
<accession>A0ABP1DUV1</accession>
<dbReference type="EMBL" id="OZ037949">
    <property type="protein sequence ID" value="CAL1710843.1"/>
    <property type="molecule type" value="Genomic_DNA"/>
</dbReference>
<sequence length="351" mass="38454">MSEMPRSVITFPRPPPTCNTLTSQERSKLLRSTAKLGQLLGSTPHVLDEILDLPIDKPLPLLPLSAKHKKLRRHANTGGNENDDWQRVRVNGSDSVSSSLSRSSTSSHSSTSTTSSTSRSSVDSEEVWRVRYPECRPPLLRLGFGDPNKPSSRKAALKPSLDTIPGSPPFTTTTYSYHVDRAYPDPEPSSPPSFNILSDASIKREKMRRLTKKLGDGVPVHLVFPSITEDDEDDVIIHSPTSPSSTSSTLSSSSGTSSSTLITVHSNTSSTSGKYRMRHEASHQPPRTSHFARELPDFPCQGRRLTVHYETPEEHGFESETFNGLNCAGVPPVRTRAAVTRKPVPSPLIIS</sequence>
<evidence type="ECO:0000313" key="2">
    <source>
        <dbReference type="EMBL" id="CAL1710843.1"/>
    </source>
</evidence>
<organism evidence="2 3">
    <name type="scientific">Somion occarium</name>
    <dbReference type="NCBI Taxonomy" id="3059160"/>
    <lineage>
        <taxon>Eukaryota</taxon>
        <taxon>Fungi</taxon>
        <taxon>Dikarya</taxon>
        <taxon>Basidiomycota</taxon>
        <taxon>Agaricomycotina</taxon>
        <taxon>Agaricomycetes</taxon>
        <taxon>Polyporales</taxon>
        <taxon>Cerrenaceae</taxon>
        <taxon>Somion</taxon>
    </lineage>
</organism>
<feature type="region of interest" description="Disordered" evidence="1">
    <location>
        <begin position="72"/>
        <end position="127"/>
    </location>
</feature>
<feature type="region of interest" description="Disordered" evidence="1">
    <location>
        <begin position="1"/>
        <end position="21"/>
    </location>
</feature>
<dbReference type="Proteomes" id="UP001497453">
    <property type="component" value="Chromosome 6"/>
</dbReference>
<protein>
    <submittedName>
        <fullName evidence="2">Uncharacterized protein</fullName>
    </submittedName>
</protein>
<reference evidence="3" key="1">
    <citation type="submission" date="2024-04" db="EMBL/GenBank/DDBJ databases">
        <authorList>
            <person name="Shaw F."/>
            <person name="Minotto A."/>
        </authorList>
    </citation>
    <scope>NUCLEOTIDE SEQUENCE [LARGE SCALE GENOMIC DNA]</scope>
</reference>
<feature type="compositionally biased region" description="Low complexity" evidence="1">
    <location>
        <begin position="93"/>
        <end position="121"/>
    </location>
</feature>
<feature type="compositionally biased region" description="Polar residues" evidence="1">
    <location>
        <begin position="262"/>
        <end position="273"/>
    </location>
</feature>
<name>A0ABP1DUV1_9APHY</name>
<evidence type="ECO:0000313" key="3">
    <source>
        <dbReference type="Proteomes" id="UP001497453"/>
    </source>
</evidence>
<evidence type="ECO:0000256" key="1">
    <source>
        <dbReference type="SAM" id="MobiDB-lite"/>
    </source>
</evidence>
<feature type="region of interest" description="Disordered" evidence="1">
    <location>
        <begin position="233"/>
        <end position="294"/>
    </location>
</feature>
<keyword evidence="3" id="KW-1185">Reference proteome</keyword>
<feature type="compositionally biased region" description="Low complexity" evidence="1">
    <location>
        <begin position="239"/>
        <end position="261"/>
    </location>
</feature>
<gene>
    <name evidence="2" type="ORF">GFSPODELE1_LOCUS8036</name>
</gene>
<proteinExistence type="predicted"/>